<dbReference type="EMBL" id="BJXW01000015">
    <property type="protein sequence ID" value="GEN31378.1"/>
    <property type="molecule type" value="Genomic_DNA"/>
</dbReference>
<keyword evidence="1" id="KW-0812">Transmembrane</keyword>
<keyword evidence="1" id="KW-0472">Membrane</keyword>
<dbReference type="AlphaFoldDB" id="A0A511V0A8"/>
<keyword evidence="3" id="KW-1185">Reference proteome</keyword>
<dbReference type="Proteomes" id="UP000321491">
    <property type="component" value="Unassembled WGS sequence"/>
</dbReference>
<feature type="transmembrane region" description="Helical" evidence="1">
    <location>
        <begin position="12"/>
        <end position="41"/>
    </location>
</feature>
<evidence type="ECO:0000256" key="1">
    <source>
        <dbReference type="SAM" id="Phobius"/>
    </source>
</evidence>
<accession>A0A511V0A8</accession>
<proteinExistence type="predicted"/>
<name>A0A511V0A8_9BACI</name>
<evidence type="ECO:0000313" key="2">
    <source>
        <dbReference type="EMBL" id="GEN31378.1"/>
    </source>
</evidence>
<organism evidence="2 3">
    <name type="scientific">Cerasibacillus quisquiliarum</name>
    <dbReference type="NCBI Taxonomy" id="227865"/>
    <lineage>
        <taxon>Bacteria</taxon>
        <taxon>Bacillati</taxon>
        <taxon>Bacillota</taxon>
        <taxon>Bacilli</taxon>
        <taxon>Bacillales</taxon>
        <taxon>Bacillaceae</taxon>
        <taxon>Cerasibacillus</taxon>
    </lineage>
</organism>
<gene>
    <name evidence="2" type="ORF">CQU01_16160</name>
</gene>
<sequence>MLLVANLSLVCIEWWLALTRCLFLFFNVVASGKCANLLIVYKTIMRCSNYRIVLKYPVKSIIETKRD</sequence>
<reference evidence="2 3" key="1">
    <citation type="submission" date="2019-07" db="EMBL/GenBank/DDBJ databases">
        <title>Whole genome shotgun sequence of Cerasibacillus quisquiliarum NBRC 102429.</title>
        <authorList>
            <person name="Hosoyama A."/>
            <person name="Uohara A."/>
            <person name="Ohji S."/>
            <person name="Ichikawa N."/>
        </authorList>
    </citation>
    <scope>NUCLEOTIDE SEQUENCE [LARGE SCALE GENOMIC DNA]</scope>
    <source>
        <strain evidence="2 3">NBRC 102429</strain>
    </source>
</reference>
<keyword evidence="1" id="KW-1133">Transmembrane helix</keyword>
<evidence type="ECO:0000313" key="3">
    <source>
        <dbReference type="Proteomes" id="UP000321491"/>
    </source>
</evidence>
<comment type="caution">
    <text evidence="2">The sequence shown here is derived from an EMBL/GenBank/DDBJ whole genome shotgun (WGS) entry which is preliminary data.</text>
</comment>
<protein>
    <submittedName>
        <fullName evidence="2">Uncharacterized protein</fullName>
    </submittedName>
</protein>